<evidence type="ECO:0000313" key="3">
    <source>
        <dbReference type="Proteomes" id="UP000235672"/>
    </source>
</evidence>
<dbReference type="Proteomes" id="UP000235672">
    <property type="component" value="Unassembled WGS sequence"/>
</dbReference>
<accession>A0A2J6QDV6</accession>
<feature type="region of interest" description="Disordered" evidence="1">
    <location>
        <begin position="1"/>
        <end position="37"/>
    </location>
</feature>
<feature type="region of interest" description="Disordered" evidence="1">
    <location>
        <begin position="77"/>
        <end position="103"/>
    </location>
</feature>
<name>A0A2J6QDV6_9HELO</name>
<dbReference type="AlphaFoldDB" id="A0A2J6QDV6"/>
<dbReference type="EMBL" id="KZ613472">
    <property type="protein sequence ID" value="PMD24444.1"/>
    <property type="molecule type" value="Genomic_DNA"/>
</dbReference>
<keyword evidence="3" id="KW-1185">Reference proteome</keyword>
<protein>
    <submittedName>
        <fullName evidence="2">Uncharacterized protein</fullName>
    </submittedName>
</protein>
<feature type="compositionally biased region" description="Low complexity" evidence="1">
    <location>
        <begin position="20"/>
        <end position="37"/>
    </location>
</feature>
<reference evidence="2 3" key="1">
    <citation type="submission" date="2016-05" db="EMBL/GenBank/DDBJ databases">
        <title>A degradative enzymes factory behind the ericoid mycorrhizal symbiosis.</title>
        <authorList>
            <consortium name="DOE Joint Genome Institute"/>
            <person name="Martino E."/>
            <person name="Morin E."/>
            <person name="Grelet G."/>
            <person name="Kuo A."/>
            <person name="Kohler A."/>
            <person name="Daghino S."/>
            <person name="Barry K."/>
            <person name="Choi C."/>
            <person name="Cichocki N."/>
            <person name="Clum A."/>
            <person name="Copeland A."/>
            <person name="Hainaut M."/>
            <person name="Haridas S."/>
            <person name="Labutti K."/>
            <person name="Lindquist E."/>
            <person name="Lipzen A."/>
            <person name="Khouja H.-R."/>
            <person name="Murat C."/>
            <person name="Ohm R."/>
            <person name="Olson A."/>
            <person name="Spatafora J."/>
            <person name="Veneault-Fourrey C."/>
            <person name="Henrissat B."/>
            <person name="Grigoriev I."/>
            <person name="Martin F."/>
            <person name="Perotto S."/>
        </authorList>
    </citation>
    <scope>NUCLEOTIDE SEQUENCE [LARGE SCALE GENOMIC DNA]</scope>
    <source>
        <strain evidence="2 3">UAMH 7357</strain>
    </source>
</reference>
<gene>
    <name evidence="2" type="ORF">NA56DRAFT_745855</name>
</gene>
<sequence length="243" mass="26726">MALEPEPEPCFTRLQAQEVSRASSKSSASSTPRVSRASSILSASSTSSIASIEKVQFQILGQLYTIQSQDLSFLRKNDPLYGSPQNRQLRKSTAASPPKSATTYRQLLYPQNRQLRKSTAASLPKSAATYRQLPHPLNRRLRKSTAVSSPKLLVTQSITDTPSPVESNTLEALESTVNAFTAVITTAIPYTLVPLTTPLIAEYPENLSSFTQSIYKANSLYEIDGLHEINSFEHGYWEGMGIL</sequence>
<evidence type="ECO:0000256" key="1">
    <source>
        <dbReference type="SAM" id="MobiDB-lite"/>
    </source>
</evidence>
<evidence type="ECO:0000313" key="2">
    <source>
        <dbReference type="EMBL" id="PMD24444.1"/>
    </source>
</evidence>
<proteinExistence type="predicted"/>
<feature type="compositionally biased region" description="Polar residues" evidence="1">
    <location>
        <begin position="83"/>
        <end position="103"/>
    </location>
</feature>
<organism evidence="2 3">
    <name type="scientific">Hyaloscypha hepaticicola</name>
    <dbReference type="NCBI Taxonomy" id="2082293"/>
    <lineage>
        <taxon>Eukaryota</taxon>
        <taxon>Fungi</taxon>
        <taxon>Dikarya</taxon>
        <taxon>Ascomycota</taxon>
        <taxon>Pezizomycotina</taxon>
        <taxon>Leotiomycetes</taxon>
        <taxon>Helotiales</taxon>
        <taxon>Hyaloscyphaceae</taxon>
        <taxon>Hyaloscypha</taxon>
    </lineage>
</organism>